<evidence type="ECO:0000313" key="2">
    <source>
        <dbReference type="Proteomes" id="UP000296374"/>
    </source>
</evidence>
<gene>
    <name evidence="1" type="ORF">E4191_11100</name>
</gene>
<protein>
    <submittedName>
        <fullName evidence="1">Uncharacterized protein</fullName>
    </submittedName>
</protein>
<name>A0A4P7HPI2_9RHOB</name>
<reference evidence="2" key="1">
    <citation type="submission" date="2019-03" db="EMBL/GenBank/DDBJ databases">
        <authorList>
            <person name="Li J."/>
        </authorList>
    </citation>
    <scope>NUCLEOTIDE SEQUENCE [LARGE SCALE GENOMIC DNA]</scope>
    <source>
        <strain evidence="2">2251</strain>
    </source>
</reference>
<dbReference type="KEGG" id="plia:E4191_11100"/>
<dbReference type="AlphaFoldDB" id="A0A4P7HPI2"/>
<dbReference type="EMBL" id="CP038439">
    <property type="protein sequence ID" value="QBX35181.1"/>
    <property type="molecule type" value="Genomic_DNA"/>
</dbReference>
<sequence>MTDLAIHHCYLVIRRPAGTVAPWLKGDDHQAVARRVQAIVLPMLEELVAPRLRDSPDAQRMPLEIDLTLAARDFAGAAPLARPALRARLADAVEAALAAAEREQVQAVPTPAVPEPEAEGGVAEVPAPILSNPAAPVLRFLERLFATDGQAAAISALTTPRLEHLLGQVLATLSPGPATAPEFAAVDSRSIPATQTSGGQAAQRDALLAVLGGLATSLAASQISATRPPAPADAKTLRAQAEAILAALERGRVETGTARDHGAEQPNDRTGIVAGGSVRDEPAAASHPGGKLRHRLEQANSGCVTCLSQGRHALDSALPFLVHAVLARHGITDAMTLDMPNWVSCRTLAAAVALKALSSGPGGWSTGDRRSVAQAVDLVAAPDGADFAAASARLSDSGACCRATAGAALLGSLDARGALPLVLHRSRLVLFDPGGLYPVASGTPATLLPLLRRVGRTYFLAPADTGVWRALDAAGLAILAEGPALPGERAVTVAGPDGWRGHATPATRLSSGLRARLAADAALVARADQIWHGLDAGAPLVMGATDQDPARALSEVSTLLAGFALADIGWSLFRHDPASWADPDPLLVRGRFADLAGWLEVGARRITVVLPLGRRAFDLRDAGLLGTVGALPWLPGRDLAFRVG</sequence>
<proteinExistence type="predicted"/>
<accession>A0A4P7HPI2</accession>
<dbReference type="RefSeq" id="WP_135313463.1">
    <property type="nucleotide sequence ID" value="NZ_CP038439.1"/>
</dbReference>
<evidence type="ECO:0000313" key="1">
    <source>
        <dbReference type="EMBL" id="QBX35181.1"/>
    </source>
</evidence>
<organism evidence="1 2">
    <name type="scientific">Paracoccus liaowanqingii</name>
    <dbReference type="NCBI Taxonomy" id="2560053"/>
    <lineage>
        <taxon>Bacteria</taxon>
        <taxon>Pseudomonadati</taxon>
        <taxon>Pseudomonadota</taxon>
        <taxon>Alphaproteobacteria</taxon>
        <taxon>Rhodobacterales</taxon>
        <taxon>Paracoccaceae</taxon>
        <taxon>Paracoccus</taxon>
    </lineage>
</organism>
<dbReference type="Proteomes" id="UP000296374">
    <property type="component" value="Chromosome"/>
</dbReference>